<gene>
    <name evidence="1" type="ORF">C5167_033659</name>
</gene>
<accession>A0A4Y7K6B4</accession>
<evidence type="ECO:0000313" key="2">
    <source>
        <dbReference type="Proteomes" id="UP000316621"/>
    </source>
</evidence>
<evidence type="ECO:0000313" key="1">
    <source>
        <dbReference type="EMBL" id="RZC68884.1"/>
    </source>
</evidence>
<sequence>MTADLLYERKGGAISTAAVHTIREIDGEMPDVTCHSYNWKNKSFNEIQITGIPSSVPGFSCDSRVATFAESLLPVQKQTTSSSHRKFITTFQFTSHRAGLRSSWKIQLKTPVLSWCDKLLQRPVTWHGMVIAAGANPVPITHCVAKTRKALISELKLMSNEVEDS</sequence>
<name>A0A4Y7K6B4_PAPSO</name>
<keyword evidence="2" id="KW-1185">Reference proteome</keyword>
<reference evidence="1 2" key="1">
    <citation type="journal article" date="2018" name="Science">
        <title>The opium poppy genome and morphinan production.</title>
        <authorList>
            <person name="Guo L."/>
            <person name="Winzer T."/>
            <person name="Yang X."/>
            <person name="Li Y."/>
            <person name="Ning Z."/>
            <person name="He Z."/>
            <person name="Teodor R."/>
            <person name="Lu Y."/>
            <person name="Bowser T.A."/>
            <person name="Graham I.A."/>
            <person name="Ye K."/>
        </authorList>
    </citation>
    <scope>NUCLEOTIDE SEQUENCE [LARGE SCALE GENOMIC DNA]</scope>
    <source>
        <strain evidence="2">cv. HN1</strain>
        <tissue evidence="1">Leaves</tissue>
    </source>
</reference>
<dbReference type="EMBL" id="CM010721">
    <property type="protein sequence ID" value="RZC68884.1"/>
    <property type="molecule type" value="Genomic_DNA"/>
</dbReference>
<dbReference type="STRING" id="3469.A0A4Y7K6B4"/>
<organism evidence="1 2">
    <name type="scientific">Papaver somniferum</name>
    <name type="common">Opium poppy</name>
    <dbReference type="NCBI Taxonomy" id="3469"/>
    <lineage>
        <taxon>Eukaryota</taxon>
        <taxon>Viridiplantae</taxon>
        <taxon>Streptophyta</taxon>
        <taxon>Embryophyta</taxon>
        <taxon>Tracheophyta</taxon>
        <taxon>Spermatophyta</taxon>
        <taxon>Magnoliopsida</taxon>
        <taxon>Ranunculales</taxon>
        <taxon>Papaveraceae</taxon>
        <taxon>Papaveroideae</taxon>
        <taxon>Papaver</taxon>
    </lineage>
</organism>
<dbReference type="Gramene" id="RZC68884">
    <property type="protein sequence ID" value="RZC68884"/>
    <property type="gene ID" value="C5167_033659"/>
</dbReference>
<dbReference type="AlphaFoldDB" id="A0A4Y7K6B4"/>
<proteinExistence type="predicted"/>
<dbReference type="Proteomes" id="UP000316621">
    <property type="component" value="Chromosome 7"/>
</dbReference>
<protein>
    <submittedName>
        <fullName evidence="1">Uncharacterized protein</fullName>
    </submittedName>
</protein>